<dbReference type="RefSeq" id="XP_004704767.1">
    <property type="nucleotide sequence ID" value="XM_004704710.1"/>
</dbReference>
<comment type="similarity">
    <text evidence="1 6">Belongs to the eukaryotic ribosomal protein eL38 family.</text>
</comment>
<dbReference type="InterPro" id="IPR038464">
    <property type="entry name" value="Ribosomal_eL38_sf"/>
</dbReference>
<evidence type="ECO:0000256" key="5">
    <source>
        <dbReference type="ARBA" id="ARBA00035338"/>
    </source>
</evidence>
<keyword evidence="2 6" id="KW-0689">Ribosomal protein</keyword>
<evidence type="ECO:0000313" key="7">
    <source>
        <dbReference type="Proteomes" id="UP000694863"/>
    </source>
</evidence>
<dbReference type="InterPro" id="IPR002675">
    <property type="entry name" value="Ribosomal_eL38"/>
</dbReference>
<protein>
    <recommendedName>
        <fullName evidence="4">Large ribosomal subunit protein eL38</fullName>
    </recommendedName>
    <alternativeName>
        <fullName evidence="5">60S ribosomal protein L38</fullName>
    </alternativeName>
</protein>
<dbReference type="PANTHER" id="PTHR10965:SF0">
    <property type="entry name" value="LARGE RIBOSOMAL SUBUNIT PROTEIN EL38"/>
    <property type="match status" value="1"/>
</dbReference>
<dbReference type="Pfam" id="PF01781">
    <property type="entry name" value="Ribosomal_L38e"/>
    <property type="match status" value="1"/>
</dbReference>
<evidence type="ECO:0000256" key="3">
    <source>
        <dbReference type="ARBA" id="ARBA00023274"/>
    </source>
</evidence>
<dbReference type="Proteomes" id="UP000694863">
    <property type="component" value="Unplaced"/>
</dbReference>
<accession>A0ABM0IPI0</accession>
<proteinExistence type="inferred from homology"/>
<evidence type="ECO:0000256" key="6">
    <source>
        <dbReference type="RuleBase" id="RU003445"/>
    </source>
</evidence>
<gene>
    <name evidence="8" type="primary">LOC101646990</name>
</gene>
<evidence type="ECO:0000256" key="4">
    <source>
        <dbReference type="ARBA" id="ARBA00035235"/>
    </source>
</evidence>
<keyword evidence="3 6" id="KW-0687">Ribonucleoprotein</keyword>
<dbReference type="GeneID" id="101646990"/>
<organism evidence="7 8">
    <name type="scientific">Echinops telfairi</name>
    <name type="common">Lesser hedgehog tenrec</name>
    <dbReference type="NCBI Taxonomy" id="9371"/>
    <lineage>
        <taxon>Eukaryota</taxon>
        <taxon>Metazoa</taxon>
        <taxon>Chordata</taxon>
        <taxon>Craniata</taxon>
        <taxon>Vertebrata</taxon>
        <taxon>Euteleostomi</taxon>
        <taxon>Mammalia</taxon>
        <taxon>Eutheria</taxon>
        <taxon>Afrotheria</taxon>
        <taxon>Tenrecidae</taxon>
        <taxon>Tenrecinae</taxon>
        <taxon>Echinops</taxon>
    </lineage>
</organism>
<dbReference type="PANTHER" id="PTHR10965">
    <property type="entry name" value="60S RIBOSOMAL PROTEIN L38"/>
    <property type="match status" value="1"/>
</dbReference>
<evidence type="ECO:0000313" key="8">
    <source>
        <dbReference type="RefSeq" id="XP_004704767.1"/>
    </source>
</evidence>
<sequence length="67" mass="8116">MPHKIEEIKNFAHNLLKDALSFKIKKNKYYIKVWRSRYVHTLVITDKEEAERLKQPLPPRLTVKELK</sequence>
<name>A0ABM0IPI0_ECHTE</name>
<evidence type="ECO:0000256" key="2">
    <source>
        <dbReference type="ARBA" id="ARBA00022980"/>
    </source>
</evidence>
<reference evidence="8" key="1">
    <citation type="submission" date="2025-08" db="UniProtKB">
        <authorList>
            <consortium name="RefSeq"/>
        </authorList>
    </citation>
    <scope>IDENTIFICATION</scope>
</reference>
<dbReference type="Gene3D" id="3.30.720.90">
    <property type="match status" value="1"/>
</dbReference>
<evidence type="ECO:0000256" key="1">
    <source>
        <dbReference type="ARBA" id="ARBA00007803"/>
    </source>
</evidence>
<keyword evidence="7" id="KW-1185">Reference proteome</keyword>